<reference evidence="1" key="1">
    <citation type="submission" date="2024-06" db="EMBL/GenBank/DDBJ databases">
        <title>Multiomics insights into the TNT degradation mechanism by Pantoea sp. BJ2 isolated from an ammunition destruction site.</title>
        <authorList>
            <person name="Luo J."/>
        </authorList>
    </citation>
    <scope>NUCLEOTIDE SEQUENCE</scope>
    <source>
        <strain evidence="1">BJ2</strain>
        <plasmid evidence="1">plasmindA</plasmid>
    </source>
</reference>
<proteinExistence type="predicted"/>
<accession>A0AAU7U2N1</accession>
<dbReference type="AlphaFoldDB" id="A0AAU7U2N1"/>
<geneLocation type="plasmid" evidence="1">
    <name>plasmindA</name>
</geneLocation>
<keyword evidence="1" id="KW-0614">Plasmid</keyword>
<evidence type="ECO:0008006" key="2">
    <source>
        <dbReference type="Google" id="ProtNLM"/>
    </source>
</evidence>
<gene>
    <name evidence="1" type="ORF">AAF463_22255</name>
</gene>
<evidence type="ECO:0000313" key="1">
    <source>
        <dbReference type="EMBL" id="XBV46876.1"/>
    </source>
</evidence>
<sequence>MLNGIGSSVLRSLIASNAVVTPAVNNKSAQNALTAEASTKVTFSEASDAIAAIYKIEPAQVKSSVDVTSSLQAQLNGAAHASGVGMNGLGSTLLSNLASHRGDVTLSVPATEALNGAQSSSQSALALTITTQSGVQVSLQMTRQQGGMVVELKTSGGQLSNVEAAAMGQLSAGLQKALDGLDGSTTKLDISDLMKFNTSVLKSVDLKTDLRNGNNVTQSLNLHADDQARWLGFHNGDVSIKLDTDVSKLTQAGSAAQQAAALDQWSSKFDQAASRGHGDSDMLTLFKDSFRALNTTEGKAAESINSQRVKSIDANAAKNGAISGLADFSASYQQTPVSGNPYKPEEQDTFSLNVAQKTATQTHGDTQDLTQQTLFKLKASFHTALDSVSAAKLTEQKSSQNYKYHLIDDEERSQTSVTQNKKGDLTANYAQQLTQNETVKSYQLAKLIDSVQIPHSVKSESTRSFAAAQFDAQLNN</sequence>
<organism evidence="1">
    <name type="scientific">Pantoea sp. BJ2</name>
    <dbReference type="NCBI Taxonomy" id="3141322"/>
    <lineage>
        <taxon>Bacteria</taxon>
        <taxon>Pseudomonadati</taxon>
        <taxon>Pseudomonadota</taxon>
        <taxon>Gammaproteobacteria</taxon>
        <taxon>Enterobacterales</taxon>
        <taxon>Erwiniaceae</taxon>
        <taxon>Pantoea</taxon>
    </lineage>
</organism>
<dbReference type="EMBL" id="CP158293">
    <property type="protein sequence ID" value="XBV46876.1"/>
    <property type="molecule type" value="Genomic_DNA"/>
</dbReference>
<name>A0AAU7U2N1_9GAMM</name>
<dbReference type="RefSeq" id="WP_350262117.1">
    <property type="nucleotide sequence ID" value="NZ_CP158293.1"/>
</dbReference>
<protein>
    <recommendedName>
        <fullName evidence="2">Flagellar hook-associated protein 2 C-terminal domain-containing protein</fullName>
    </recommendedName>
</protein>